<evidence type="ECO:0000313" key="2">
    <source>
        <dbReference type="EMBL" id="MBB6208744.1"/>
    </source>
</evidence>
<dbReference type="AlphaFoldDB" id="A0A7X0DL33"/>
<accession>A0A7X0DL33</accession>
<organism evidence="2 3">
    <name type="scientific">Novispirillum itersonii</name>
    <name type="common">Aquaspirillum itersonii</name>
    <dbReference type="NCBI Taxonomy" id="189"/>
    <lineage>
        <taxon>Bacteria</taxon>
        <taxon>Pseudomonadati</taxon>
        <taxon>Pseudomonadota</taxon>
        <taxon>Alphaproteobacteria</taxon>
        <taxon>Rhodospirillales</taxon>
        <taxon>Novispirillaceae</taxon>
        <taxon>Novispirillum</taxon>
    </lineage>
</organism>
<evidence type="ECO:0000256" key="1">
    <source>
        <dbReference type="SAM" id="SignalP"/>
    </source>
</evidence>
<name>A0A7X0DL33_NOVIT</name>
<keyword evidence="3" id="KW-1185">Reference proteome</keyword>
<gene>
    <name evidence="2" type="ORF">FHS48_000125</name>
</gene>
<comment type="caution">
    <text evidence="2">The sequence shown here is derived from an EMBL/GenBank/DDBJ whole genome shotgun (WGS) entry which is preliminary data.</text>
</comment>
<evidence type="ECO:0000313" key="3">
    <source>
        <dbReference type="Proteomes" id="UP000544872"/>
    </source>
</evidence>
<dbReference type="Proteomes" id="UP000544872">
    <property type="component" value="Unassembled WGS sequence"/>
</dbReference>
<keyword evidence="1" id="KW-0732">Signal</keyword>
<protein>
    <submittedName>
        <fullName evidence="2">Uncharacterized protein</fullName>
    </submittedName>
</protein>
<reference evidence="2 3" key="1">
    <citation type="submission" date="2020-08" db="EMBL/GenBank/DDBJ databases">
        <title>Genomic Encyclopedia of Type Strains, Phase IV (KMG-IV): sequencing the most valuable type-strain genomes for metagenomic binning, comparative biology and taxonomic classification.</title>
        <authorList>
            <person name="Goeker M."/>
        </authorList>
    </citation>
    <scope>NUCLEOTIDE SEQUENCE [LARGE SCALE GENOMIC DNA]</scope>
    <source>
        <strain evidence="2 3">DSM 11590</strain>
    </source>
</reference>
<proteinExistence type="predicted"/>
<feature type="chain" id="PRO_5030797437" evidence="1">
    <location>
        <begin position="25"/>
        <end position="458"/>
    </location>
</feature>
<dbReference type="EMBL" id="JACIIX010000001">
    <property type="protein sequence ID" value="MBB6208744.1"/>
    <property type="molecule type" value="Genomic_DNA"/>
</dbReference>
<feature type="signal peptide" evidence="1">
    <location>
        <begin position="1"/>
        <end position="24"/>
    </location>
</feature>
<dbReference type="PROSITE" id="PS51257">
    <property type="entry name" value="PROKAR_LIPOPROTEIN"/>
    <property type="match status" value="1"/>
</dbReference>
<sequence>MMTDPRPTPFRHALTGLLLAPVLAALTGCSGPAPTPPAAASVPAPARSADVTGFFGGGDIFVVYDRDSGGLPTAIRRVTTDPGTALEPFLAEQVNAHTLDCLRLTPAPSAAAAPLAGLCDARLWHSRATEGTSTLALSDARDPLIRLTDTTLSQMQQAVSGLGSLTGSPSAAPAEAATVRPPAPPLVEAARRVIPLLALGYSADRTAALGGGDSAAAFLHTYPSAPEPDRLAVTDAALRQALNRPGATGELRRVLRVLPLTPDQKTQGLNALRQLQSLDGWLSALRLGGSATDLRQARALAARSPGRHDTRVVEESAALDQALRAPDGAAALFSLSAPAHWNSQPGPPDSLSLKTAVLSAPVTLSARPTARLHSGTYDVTVRISAVSSRSYSHRTPQGETVQATARSSTETDVVFTLSPPAYRQTLTVVLPEIAAPGGSADTGGPEITLSVRSVDLKP</sequence>